<feature type="domain" description="LysM" evidence="5">
    <location>
        <begin position="208"/>
        <end position="253"/>
    </location>
</feature>
<feature type="disulfide bond" evidence="3">
    <location>
        <begin position="563"/>
        <end position="577"/>
    </location>
</feature>
<evidence type="ECO:0000259" key="5">
    <source>
        <dbReference type="PROSITE" id="PS51782"/>
    </source>
</evidence>
<dbReference type="STRING" id="342668.A0A1B8G965"/>
<dbReference type="Pfam" id="PF01476">
    <property type="entry name" value="LysM"/>
    <property type="match status" value="3"/>
</dbReference>
<dbReference type="GeneID" id="28842693"/>
<dbReference type="Proteomes" id="UP000091956">
    <property type="component" value="Unassembled WGS sequence"/>
</dbReference>
<name>A0A1B8G965_9PEZI</name>
<evidence type="ECO:0000313" key="6">
    <source>
        <dbReference type="EMBL" id="OBT92379.1"/>
    </source>
</evidence>
<feature type="domain" description="Chitin-binding type-1" evidence="4">
    <location>
        <begin position="676"/>
        <end position="723"/>
    </location>
</feature>
<accession>A0A1B8G965</accession>
<gene>
    <name evidence="6" type="ORF">VE01_09307</name>
</gene>
<evidence type="ECO:0000256" key="3">
    <source>
        <dbReference type="PROSITE-ProRule" id="PRU00261"/>
    </source>
</evidence>
<dbReference type="PANTHER" id="PTHR34997">
    <property type="entry name" value="AM15"/>
    <property type="match status" value="1"/>
</dbReference>
<feature type="domain" description="LysM" evidence="5">
    <location>
        <begin position="342"/>
        <end position="388"/>
    </location>
</feature>
<feature type="domain" description="LysM" evidence="5">
    <location>
        <begin position="258"/>
        <end position="308"/>
    </location>
</feature>
<feature type="domain" description="Chitin-binding type-1" evidence="4">
    <location>
        <begin position="610"/>
        <end position="658"/>
    </location>
</feature>
<keyword evidence="3" id="KW-1015">Disulfide bond</keyword>
<dbReference type="InterPro" id="IPR001002">
    <property type="entry name" value="Chitin-bd_1"/>
</dbReference>
<dbReference type="Gene3D" id="3.10.350.10">
    <property type="entry name" value="LysM domain"/>
    <property type="match status" value="3"/>
</dbReference>
<dbReference type="InterPro" id="IPR036861">
    <property type="entry name" value="Endochitinase-like_sf"/>
</dbReference>
<reference evidence="7" key="2">
    <citation type="journal article" date="2018" name="Nat. Commun.">
        <title>Extreme sensitivity to ultraviolet light in the fungal pathogen causing white-nose syndrome of bats.</title>
        <authorList>
            <person name="Palmer J.M."/>
            <person name="Drees K.P."/>
            <person name="Foster J.T."/>
            <person name="Lindner D.L."/>
        </authorList>
    </citation>
    <scope>NUCLEOTIDE SEQUENCE [LARGE SCALE GENOMIC DNA]</scope>
    <source>
        <strain evidence="7">UAMH 10579</strain>
    </source>
</reference>
<feature type="domain" description="Chitin-binding type-1" evidence="4">
    <location>
        <begin position="544"/>
        <end position="592"/>
    </location>
</feature>
<dbReference type="SMART" id="SM00257">
    <property type="entry name" value="LysM"/>
    <property type="match status" value="3"/>
</dbReference>
<proteinExistence type="predicted"/>
<evidence type="ECO:0000256" key="2">
    <source>
        <dbReference type="ARBA" id="ARBA00023026"/>
    </source>
</evidence>
<dbReference type="CDD" id="cd00118">
    <property type="entry name" value="LysM"/>
    <property type="match status" value="1"/>
</dbReference>
<dbReference type="PROSITE" id="PS51782">
    <property type="entry name" value="LYSM"/>
    <property type="match status" value="3"/>
</dbReference>
<feature type="disulfide bond" evidence="3">
    <location>
        <begin position="629"/>
        <end position="643"/>
    </location>
</feature>
<dbReference type="InterPro" id="IPR052210">
    <property type="entry name" value="LysM1-like"/>
</dbReference>
<evidence type="ECO:0008006" key="8">
    <source>
        <dbReference type="Google" id="ProtNLM"/>
    </source>
</evidence>
<comment type="caution">
    <text evidence="3">Lacks conserved residue(s) required for the propagation of feature annotation.</text>
</comment>
<evidence type="ECO:0000313" key="7">
    <source>
        <dbReference type="Proteomes" id="UP000091956"/>
    </source>
</evidence>
<evidence type="ECO:0000256" key="1">
    <source>
        <dbReference type="ARBA" id="ARBA00022669"/>
    </source>
</evidence>
<dbReference type="GO" id="GO:0008061">
    <property type="term" value="F:chitin binding"/>
    <property type="evidence" value="ECO:0007669"/>
    <property type="project" value="UniProtKB-UniRule"/>
</dbReference>
<dbReference type="InterPro" id="IPR018392">
    <property type="entry name" value="LysM"/>
</dbReference>
<dbReference type="EMBL" id="KV460268">
    <property type="protein sequence ID" value="OBT92379.1"/>
    <property type="molecule type" value="Genomic_DNA"/>
</dbReference>
<dbReference type="SUPFAM" id="SSF57016">
    <property type="entry name" value="Plant lectins/antimicrobial peptides"/>
    <property type="match status" value="1"/>
</dbReference>
<dbReference type="AlphaFoldDB" id="A0A1B8G965"/>
<dbReference type="RefSeq" id="XP_018126112.1">
    <property type="nucleotide sequence ID" value="XM_018278721.2"/>
</dbReference>
<keyword evidence="7" id="KW-1185">Reference proteome</keyword>
<dbReference type="SUPFAM" id="SSF54106">
    <property type="entry name" value="LysM domain"/>
    <property type="match status" value="2"/>
</dbReference>
<reference evidence="6 7" key="1">
    <citation type="submission" date="2016-03" db="EMBL/GenBank/DDBJ databases">
        <title>Comparative genomics of Pseudogymnoascus destructans, the fungus causing white-nose syndrome of bats.</title>
        <authorList>
            <person name="Palmer J.M."/>
            <person name="Drees K.P."/>
            <person name="Foster J.T."/>
            <person name="Lindner D.L."/>
        </authorList>
    </citation>
    <scope>NUCLEOTIDE SEQUENCE [LARGE SCALE GENOMIC DNA]</scope>
    <source>
        <strain evidence="6 7">UAMH 10579</strain>
    </source>
</reference>
<dbReference type="PANTHER" id="PTHR34997:SF1">
    <property type="entry name" value="PEPTIDOGLYCAN-BINDING LYSIN DOMAIN"/>
    <property type="match status" value="1"/>
</dbReference>
<sequence>MSTPSVDLLYIYTSSSTAFANISASASCLSALTADVSCYANLRSAVTDTTTWSSSALGFICANNCTTALSAYVANVDSVCGATATYNISGTIQTAADLGREMQWRQSTTCLTDPSSGEYCNTYFQEALANSSTGVSCSTCYLTYMESIVNSEWGQALISNSEFESQVSSCSATGYSATYTATSSSSTSTATPTVTSGDRCNKTDPSVALYTVLANDSCIDISASQNVSTGSLTSLNGLDQGCSYLSTGEKLCLPTTCDVYLVKTNDTCTSIISSFSSGITNADLASWNSNINSQCSNLAALVGTYICISPPGSPMPLYLPPAATAVAVPTNAVGTTNVDCGYWYTIIANDTCGSIEATFGITNATFYFLNPQIAPDCGNLWLGNSYCVEAVGNVATYSGYSTVAASLANYTSLPSTINRNATATANRTTTHFFYSWPTPTTTTLAAVNASVYSALATYTLCLDVEEEYNITETGPTQDMYDDTDWINEYDRVCDVDPNDLPTVPFNSSIVYTAPATVAATTTSGTGTGTASSPTSTSTFVVSPDGTCGGSIGYTCAGSTFGRCCSIYGDCGSSADYCSTYCDTTGQFGTCSPTSTTSSIKSTSPLVVSPDGTCGGSTGYTCSGSTFGACCSIYGDCGSSSDFCSTYCDTTGVFGTCSASPTTSSAKSTSTIDVSPDGTCGGSTGYTCSKSTFGSCCSIYGDCGSSTDYCVTYCDKTGTFGTCT</sequence>
<keyword evidence="2" id="KW-0843">Virulence</keyword>
<dbReference type="Gene3D" id="3.30.60.10">
    <property type="entry name" value="Endochitinase-like"/>
    <property type="match status" value="2"/>
</dbReference>
<evidence type="ECO:0000259" key="4">
    <source>
        <dbReference type="PROSITE" id="PS50941"/>
    </source>
</evidence>
<dbReference type="InterPro" id="IPR036779">
    <property type="entry name" value="LysM_dom_sf"/>
</dbReference>
<organism evidence="6 7">
    <name type="scientific">Pseudogymnoascus verrucosus</name>
    <dbReference type="NCBI Taxonomy" id="342668"/>
    <lineage>
        <taxon>Eukaryota</taxon>
        <taxon>Fungi</taxon>
        <taxon>Dikarya</taxon>
        <taxon>Ascomycota</taxon>
        <taxon>Pezizomycotina</taxon>
        <taxon>Leotiomycetes</taxon>
        <taxon>Thelebolales</taxon>
        <taxon>Thelebolaceae</taxon>
        <taxon>Pseudogymnoascus</taxon>
    </lineage>
</organism>
<feature type="disulfide bond" evidence="3">
    <location>
        <begin position="695"/>
        <end position="709"/>
    </location>
</feature>
<keyword evidence="1 3" id="KW-0147">Chitin-binding</keyword>
<protein>
    <recommendedName>
        <fullName evidence="8">Carbohydrate-binding module family 18 protein</fullName>
    </recommendedName>
</protein>
<dbReference type="PROSITE" id="PS50941">
    <property type="entry name" value="CHIT_BIND_I_2"/>
    <property type="match status" value="3"/>
</dbReference>